<evidence type="ECO:0000259" key="1">
    <source>
        <dbReference type="PROSITE" id="PS51819"/>
    </source>
</evidence>
<feature type="domain" description="VOC" evidence="1">
    <location>
        <begin position="140"/>
        <end position="263"/>
    </location>
</feature>
<dbReference type="eggNOG" id="COG0346">
    <property type="taxonomic scope" value="Bacteria"/>
</dbReference>
<dbReference type="HOGENOM" id="CLU_1048891_0_0_5"/>
<protein>
    <recommendedName>
        <fullName evidence="1">VOC domain-containing protein</fullName>
    </recommendedName>
</protein>
<evidence type="ECO:0000313" key="2">
    <source>
        <dbReference type="EMBL" id="ABK43670.1"/>
    </source>
</evidence>
<dbReference type="KEGG" id="mgm:Mmc1_1159"/>
<dbReference type="Gene3D" id="3.10.180.10">
    <property type="entry name" value="2,3-Dihydroxybiphenyl 1,2-Dioxygenase, domain 1"/>
    <property type="match status" value="1"/>
</dbReference>
<dbReference type="SUPFAM" id="SSF54593">
    <property type="entry name" value="Glyoxalase/Bleomycin resistance protein/Dihydroxybiphenyl dioxygenase"/>
    <property type="match status" value="1"/>
</dbReference>
<keyword evidence="3" id="KW-1185">Reference proteome</keyword>
<dbReference type="Proteomes" id="UP000002586">
    <property type="component" value="Chromosome"/>
</dbReference>
<dbReference type="RefSeq" id="WP_011712825.1">
    <property type="nucleotide sequence ID" value="NC_008576.1"/>
</dbReference>
<dbReference type="OrthoDB" id="2613830at2"/>
<reference evidence="2 3" key="2">
    <citation type="journal article" date="2012" name="Int. J. Syst. Evol. Microbiol.">
        <title>Magnetococcus marinus gen. nov., sp. nov., a marine, magnetotactic bacterium that represents a novel lineage (Magnetococcaceae fam. nov.; Magnetococcales ord. nov.) at the base of the Alphaproteobacteria.</title>
        <authorList>
            <person name="Bazylinski D.A."/>
            <person name="Williams T.J."/>
            <person name="Lefevre C.T."/>
            <person name="Berg R.J."/>
            <person name="Zhang C.L."/>
            <person name="Bowser S.S."/>
            <person name="Dean A.J."/>
            <person name="Beveridge T.J."/>
        </authorList>
    </citation>
    <scope>NUCLEOTIDE SEQUENCE [LARGE SCALE GENOMIC DNA]</scope>
    <source>
        <strain evidence="3">ATCC BAA-1437 / JCM 17883 / MC-1</strain>
    </source>
</reference>
<dbReference type="PROSITE" id="PS51819">
    <property type="entry name" value="VOC"/>
    <property type="match status" value="1"/>
</dbReference>
<dbReference type="InterPro" id="IPR037523">
    <property type="entry name" value="VOC_core"/>
</dbReference>
<evidence type="ECO:0000313" key="3">
    <source>
        <dbReference type="Proteomes" id="UP000002586"/>
    </source>
</evidence>
<name>A0L6S7_MAGMM</name>
<sequence length="265" mass="28666">MILGADHISMNGGQAEDVAPALEQQGWSVAFRCQDTLPVAATWTRTQNGLFDLHFARYTASGPALEHTGYTPASQAATAHKQGYLPLFGHIPPLWQALPRQPEARLSTALQQALGGTPQLGLWAPFQHPLWVLPQGEAAGVLAVALTTPERQREQHFWQTGLGFRLEQSGDGWSLLQKAPPIPAWRVRLLLVDGPTRGGGFLDDHGFPCLALLSNRLSADLQTAEKHGGTGASPIITLSVNQQRVNVAFLRSPAGYPVELIEAQK</sequence>
<accession>A0L6S7</accession>
<gene>
    <name evidence="2" type="ordered locus">Mmc1_1159</name>
</gene>
<dbReference type="STRING" id="156889.Mmc1_1159"/>
<dbReference type="InterPro" id="IPR029068">
    <property type="entry name" value="Glyas_Bleomycin-R_OHBP_Dase"/>
</dbReference>
<reference evidence="3" key="1">
    <citation type="journal article" date="2009" name="Appl. Environ. Microbiol.">
        <title>Complete genome sequence of the chemolithoautotrophic marine magnetotactic coccus strain MC-1.</title>
        <authorList>
            <person name="Schubbe S."/>
            <person name="Williams T.J."/>
            <person name="Xie G."/>
            <person name="Kiss H.E."/>
            <person name="Brettin T.S."/>
            <person name="Martinez D."/>
            <person name="Ross C.A."/>
            <person name="Schuler D."/>
            <person name="Cox B.L."/>
            <person name="Nealson K.H."/>
            <person name="Bazylinski D.A."/>
        </authorList>
    </citation>
    <scope>NUCLEOTIDE SEQUENCE [LARGE SCALE GENOMIC DNA]</scope>
    <source>
        <strain evidence="3">ATCC BAA-1437 / JCM 17883 / MC-1</strain>
    </source>
</reference>
<dbReference type="AlphaFoldDB" id="A0L6S7"/>
<organism evidence="2 3">
    <name type="scientific">Magnetococcus marinus (strain ATCC BAA-1437 / JCM 17883 / MC-1)</name>
    <dbReference type="NCBI Taxonomy" id="156889"/>
    <lineage>
        <taxon>Bacteria</taxon>
        <taxon>Pseudomonadati</taxon>
        <taxon>Pseudomonadota</taxon>
        <taxon>Magnetococcia</taxon>
        <taxon>Magnetococcales</taxon>
        <taxon>Magnetococcaceae</taxon>
        <taxon>Magnetococcus</taxon>
    </lineage>
</organism>
<proteinExistence type="predicted"/>
<dbReference type="EMBL" id="CP000471">
    <property type="protein sequence ID" value="ABK43670.1"/>
    <property type="molecule type" value="Genomic_DNA"/>
</dbReference>